<organism evidence="2 3">
    <name type="scientific">Phyllobacterium pellucidum</name>
    <dbReference type="NCBI Taxonomy" id="2740464"/>
    <lineage>
        <taxon>Bacteria</taxon>
        <taxon>Pseudomonadati</taxon>
        <taxon>Pseudomonadota</taxon>
        <taxon>Alphaproteobacteria</taxon>
        <taxon>Hyphomicrobiales</taxon>
        <taxon>Phyllobacteriaceae</taxon>
        <taxon>Phyllobacterium</taxon>
    </lineage>
</organism>
<dbReference type="AlphaFoldDB" id="A0A849VVU4"/>
<name>A0A849VVU4_9HYPH</name>
<feature type="domain" description="HPr kinase/phosphorylase C-terminal" evidence="1">
    <location>
        <begin position="8"/>
        <end position="145"/>
    </location>
</feature>
<sequence length="155" mass="16552">MARMPGELIHATAIIIADHGVLIVGPSGAGKSSIARALIERTNTRGMFAALVSDDQCQLHPSSGRLICSAPASLRGGIEVRGSGLHAVDHEGTAVIHLIVELVDKAEAVRFADEETTQLQGVAIQRLRLPEGEVESASRAIEAWLFEPQWKKLTS</sequence>
<dbReference type="SUPFAM" id="SSF53795">
    <property type="entry name" value="PEP carboxykinase-like"/>
    <property type="match status" value="1"/>
</dbReference>
<evidence type="ECO:0000259" key="1">
    <source>
        <dbReference type="Pfam" id="PF07475"/>
    </source>
</evidence>
<reference evidence="2 3" key="1">
    <citation type="submission" date="2020-05" db="EMBL/GenBank/DDBJ databases">
        <authorList>
            <person name="Kim M.K."/>
        </authorList>
    </citation>
    <scope>NUCLEOTIDE SEQUENCE [LARGE SCALE GENOMIC DNA]</scope>
    <source>
        <strain evidence="2 3">BT25</strain>
    </source>
</reference>
<dbReference type="RefSeq" id="WP_113279914.1">
    <property type="nucleotide sequence ID" value="NZ_JABUMX010000003.1"/>
</dbReference>
<dbReference type="InterPro" id="IPR011104">
    <property type="entry name" value="Hpr_kin/Pase_C"/>
</dbReference>
<dbReference type="CDD" id="cd01918">
    <property type="entry name" value="HprK_C"/>
    <property type="match status" value="1"/>
</dbReference>
<dbReference type="GO" id="GO:0005524">
    <property type="term" value="F:ATP binding"/>
    <property type="evidence" value="ECO:0007669"/>
    <property type="project" value="InterPro"/>
</dbReference>
<dbReference type="GO" id="GO:0006109">
    <property type="term" value="P:regulation of carbohydrate metabolic process"/>
    <property type="evidence" value="ECO:0007669"/>
    <property type="project" value="InterPro"/>
</dbReference>
<keyword evidence="2" id="KW-0418">Kinase</keyword>
<dbReference type="Pfam" id="PF07475">
    <property type="entry name" value="Hpr_kinase_C"/>
    <property type="match status" value="1"/>
</dbReference>
<keyword evidence="2" id="KW-0808">Transferase</keyword>
<evidence type="ECO:0000313" key="2">
    <source>
        <dbReference type="EMBL" id="NTS32739.1"/>
    </source>
</evidence>
<comment type="caution">
    <text evidence="2">The sequence shown here is derived from an EMBL/GenBank/DDBJ whole genome shotgun (WGS) entry which is preliminary data.</text>
</comment>
<dbReference type="Proteomes" id="UP000550508">
    <property type="component" value="Unassembled WGS sequence"/>
</dbReference>
<proteinExistence type="predicted"/>
<dbReference type="GO" id="GO:0000155">
    <property type="term" value="F:phosphorelay sensor kinase activity"/>
    <property type="evidence" value="ECO:0007669"/>
    <property type="project" value="InterPro"/>
</dbReference>
<gene>
    <name evidence="2" type="ORF">HQ945_15885</name>
</gene>
<evidence type="ECO:0000313" key="3">
    <source>
        <dbReference type="Proteomes" id="UP000550508"/>
    </source>
</evidence>
<dbReference type="InterPro" id="IPR027417">
    <property type="entry name" value="P-loop_NTPase"/>
</dbReference>
<keyword evidence="3" id="KW-1185">Reference proteome</keyword>
<accession>A0A849VVU4</accession>
<dbReference type="EMBL" id="JABUMX010000003">
    <property type="protein sequence ID" value="NTS32739.1"/>
    <property type="molecule type" value="Genomic_DNA"/>
</dbReference>
<protein>
    <submittedName>
        <fullName evidence="2">HPr kinase/phosphorylase</fullName>
    </submittedName>
</protein>
<dbReference type="Gene3D" id="3.40.50.300">
    <property type="entry name" value="P-loop containing nucleotide triphosphate hydrolases"/>
    <property type="match status" value="1"/>
</dbReference>